<gene>
    <name evidence="2" type="ORF">DPV79_40160</name>
</gene>
<accession>A0A365QH14</accession>
<keyword evidence="3" id="KW-1185">Reference proteome</keyword>
<sequence>MGLTKAPKKPPTDATAQFINRAPDAPTRSEQQSPAEVSQNKKPITITFDPVLLAQLDAAAKRIGISRSSALAVAVSKWLGIE</sequence>
<dbReference type="Gene3D" id="1.10.1220.10">
    <property type="entry name" value="Met repressor-like"/>
    <property type="match status" value="1"/>
</dbReference>
<feature type="compositionally biased region" description="Polar residues" evidence="1">
    <location>
        <begin position="28"/>
        <end position="41"/>
    </location>
</feature>
<dbReference type="AlphaFoldDB" id="A0A365QH14"/>
<dbReference type="RefSeq" id="WP_113048020.1">
    <property type="nucleotide sequence ID" value="NZ_QMFZ01000073.1"/>
</dbReference>
<reference evidence="2 3" key="1">
    <citation type="submission" date="2018-06" db="EMBL/GenBank/DDBJ databases">
        <title>Draft genome sequence of Burkholderia reimsis strain BE51 isolated from a French agricultural soil.</title>
        <authorList>
            <person name="Esmaeel Q."/>
        </authorList>
    </citation>
    <scope>NUCLEOTIDE SEQUENCE [LARGE SCALE GENOMIC DNA]</scope>
    <source>
        <strain evidence="2 3">BE51</strain>
    </source>
</reference>
<dbReference type="InterPro" id="IPR013321">
    <property type="entry name" value="Arc_rbn_hlx_hlx"/>
</dbReference>
<dbReference type="Proteomes" id="UP000252458">
    <property type="component" value="Unassembled WGS sequence"/>
</dbReference>
<feature type="region of interest" description="Disordered" evidence="1">
    <location>
        <begin position="1"/>
        <end position="41"/>
    </location>
</feature>
<protein>
    <recommendedName>
        <fullName evidence="4">CopG family transcriptional regulator</fullName>
    </recommendedName>
</protein>
<dbReference type="EMBL" id="QMFZ01000073">
    <property type="protein sequence ID" value="RBB31876.1"/>
    <property type="molecule type" value="Genomic_DNA"/>
</dbReference>
<comment type="caution">
    <text evidence="2">The sequence shown here is derived from an EMBL/GenBank/DDBJ whole genome shotgun (WGS) entry which is preliminary data.</text>
</comment>
<proteinExistence type="predicted"/>
<organism evidence="2 3">
    <name type="scientific">Burkholderia reimsis</name>
    <dbReference type="NCBI Taxonomy" id="2234132"/>
    <lineage>
        <taxon>Bacteria</taxon>
        <taxon>Pseudomonadati</taxon>
        <taxon>Pseudomonadota</taxon>
        <taxon>Betaproteobacteria</taxon>
        <taxon>Burkholderiales</taxon>
        <taxon>Burkholderiaceae</taxon>
        <taxon>Burkholderia</taxon>
    </lineage>
</organism>
<evidence type="ECO:0008006" key="4">
    <source>
        <dbReference type="Google" id="ProtNLM"/>
    </source>
</evidence>
<evidence type="ECO:0000256" key="1">
    <source>
        <dbReference type="SAM" id="MobiDB-lite"/>
    </source>
</evidence>
<dbReference type="GO" id="GO:0006355">
    <property type="term" value="P:regulation of DNA-templated transcription"/>
    <property type="evidence" value="ECO:0007669"/>
    <property type="project" value="InterPro"/>
</dbReference>
<name>A0A365QH14_9BURK</name>
<evidence type="ECO:0000313" key="2">
    <source>
        <dbReference type="EMBL" id="RBB31876.1"/>
    </source>
</evidence>
<evidence type="ECO:0000313" key="3">
    <source>
        <dbReference type="Proteomes" id="UP000252458"/>
    </source>
</evidence>